<evidence type="ECO:0000313" key="2">
    <source>
        <dbReference type="Proteomes" id="UP000541810"/>
    </source>
</evidence>
<dbReference type="SUPFAM" id="SSF53335">
    <property type="entry name" value="S-adenosyl-L-methionine-dependent methyltransferases"/>
    <property type="match status" value="1"/>
</dbReference>
<dbReference type="Proteomes" id="UP000541810">
    <property type="component" value="Unassembled WGS sequence"/>
</dbReference>
<protein>
    <submittedName>
        <fullName evidence="1">SAM-dependent methyltransferase</fullName>
    </submittedName>
</protein>
<dbReference type="CDD" id="cd02440">
    <property type="entry name" value="AdoMet_MTases"/>
    <property type="match status" value="1"/>
</dbReference>
<keyword evidence="1" id="KW-0808">Transferase</keyword>
<dbReference type="Pfam" id="PF13489">
    <property type="entry name" value="Methyltransf_23"/>
    <property type="match status" value="1"/>
</dbReference>
<dbReference type="GO" id="GO:0032259">
    <property type="term" value="P:methylation"/>
    <property type="evidence" value="ECO:0007669"/>
    <property type="project" value="UniProtKB-KW"/>
</dbReference>
<sequence>MTQFSQSLEQGNPLQNKPAVSTCKVCGGRAPMVFGLPSSKLAGRDIPDLPDDCPYYRCENCKFLFAHLLDDIDNTQVYDESYWDNQDPDWGGRVNQTLRLIMMSNLLLNRLPWEMEICDFGCGMGTFIEMGREHLGLKAWGFDIIQPKFGKDYFLDTMPEQRFDIVTACEVIEHLPDPVAMIEPAIKSLKPGGVFAFQTAVYEPESCGRDWWYLGPANGHISLYSRGAFDHLFEKFGGTRRLLYDNYPGVQAWQIGGTPDPTVKRAAPRKDVIKRIARRFKKY</sequence>
<dbReference type="RefSeq" id="WP_184677656.1">
    <property type="nucleotide sequence ID" value="NZ_JACHGY010000001.1"/>
</dbReference>
<dbReference type="EMBL" id="JACHGY010000001">
    <property type="protein sequence ID" value="MBB6430118.1"/>
    <property type="molecule type" value="Genomic_DNA"/>
</dbReference>
<evidence type="ECO:0000313" key="1">
    <source>
        <dbReference type="EMBL" id="MBB6430118.1"/>
    </source>
</evidence>
<keyword evidence="2" id="KW-1185">Reference proteome</keyword>
<accession>A0A7X0H6D1</accession>
<dbReference type="InterPro" id="IPR029063">
    <property type="entry name" value="SAM-dependent_MTases_sf"/>
</dbReference>
<organism evidence="1 2">
    <name type="scientific">Algisphaera agarilytica</name>
    <dbReference type="NCBI Taxonomy" id="1385975"/>
    <lineage>
        <taxon>Bacteria</taxon>
        <taxon>Pseudomonadati</taxon>
        <taxon>Planctomycetota</taxon>
        <taxon>Phycisphaerae</taxon>
        <taxon>Phycisphaerales</taxon>
        <taxon>Phycisphaeraceae</taxon>
        <taxon>Algisphaera</taxon>
    </lineage>
</organism>
<comment type="caution">
    <text evidence="1">The sequence shown here is derived from an EMBL/GenBank/DDBJ whole genome shotgun (WGS) entry which is preliminary data.</text>
</comment>
<dbReference type="AlphaFoldDB" id="A0A7X0H6D1"/>
<keyword evidence="1" id="KW-0489">Methyltransferase</keyword>
<dbReference type="Gene3D" id="3.40.50.150">
    <property type="entry name" value="Vaccinia Virus protein VP39"/>
    <property type="match status" value="1"/>
</dbReference>
<proteinExistence type="predicted"/>
<gene>
    <name evidence="1" type="ORF">HNQ40_001924</name>
</gene>
<name>A0A7X0H6D1_9BACT</name>
<reference evidence="1 2" key="1">
    <citation type="submission" date="2020-08" db="EMBL/GenBank/DDBJ databases">
        <title>Genomic Encyclopedia of Type Strains, Phase IV (KMG-IV): sequencing the most valuable type-strain genomes for metagenomic binning, comparative biology and taxonomic classification.</title>
        <authorList>
            <person name="Goeker M."/>
        </authorList>
    </citation>
    <scope>NUCLEOTIDE SEQUENCE [LARGE SCALE GENOMIC DNA]</scope>
    <source>
        <strain evidence="1 2">DSM 103725</strain>
    </source>
</reference>
<dbReference type="GO" id="GO:0008168">
    <property type="term" value="F:methyltransferase activity"/>
    <property type="evidence" value="ECO:0007669"/>
    <property type="project" value="UniProtKB-KW"/>
</dbReference>